<dbReference type="Proteomes" id="UP001470230">
    <property type="component" value="Unassembled WGS sequence"/>
</dbReference>
<keyword evidence="4" id="KW-0175">Coiled coil</keyword>
<protein>
    <recommendedName>
        <fullName evidence="5">Anaphase-promoting complex subunit 4-like WD40 domain-containing protein</fullName>
    </recommendedName>
</protein>
<dbReference type="InterPro" id="IPR024977">
    <property type="entry name" value="Apc4-like_WD40_dom"/>
</dbReference>
<feature type="repeat" description="WD" evidence="3">
    <location>
        <begin position="305"/>
        <end position="339"/>
    </location>
</feature>
<dbReference type="InterPro" id="IPR020472">
    <property type="entry name" value="WD40_PAC1"/>
</dbReference>
<sequence>MLNYNDISSMRATILSLADQYEELHNSNVKLQNDCKQIKEFIDNQVQQIREIHENFEKLKKDYIQQKNNPSIPLPPVNEHDLKPELDIAHNDNAPIKEDVSESEVDYQIKLLVPSNEVKHPLNIVLFADIVELTVVCCTSFSPDGSSIAIGSDKALRIYNIDQDSFIFEQSLDHSQNASMNNHIRSISWTPDSKCIICGTEDSRVRIYQVDEGLLLKKMKVGSRGVFEIQVAKTNEYFAAVTGNGDLSLYSMADYKLIRTFEREVDDIIASSLSISEDGSLIAVGYSDFVVGLWDPKLGQLLFENKCHNDGIFSVKFIPGKNNKIVTSSLDSTIKFWDILYDNQGLPRLSLSHVLKGHTNSVLSLSINAEGTWLLSGSKDMTVKLTDIETATMIYDIQAHKNSVISVSFSPSDKHFCTGSGDRSIKIWEIL</sequence>
<keyword evidence="2" id="KW-0677">Repeat</keyword>
<keyword evidence="7" id="KW-1185">Reference proteome</keyword>
<comment type="caution">
    <text evidence="6">The sequence shown here is derived from an EMBL/GenBank/DDBJ whole genome shotgun (WGS) entry which is preliminary data.</text>
</comment>
<dbReference type="InterPro" id="IPR001680">
    <property type="entry name" value="WD40_rpt"/>
</dbReference>
<proteinExistence type="predicted"/>
<name>A0ABR2HIC1_9EUKA</name>
<dbReference type="SMART" id="SM00320">
    <property type="entry name" value="WD40"/>
    <property type="match status" value="7"/>
</dbReference>
<evidence type="ECO:0000259" key="5">
    <source>
        <dbReference type="Pfam" id="PF12894"/>
    </source>
</evidence>
<feature type="coiled-coil region" evidence="4">
    <location>
        <begin position="14"/>
        <end position="69"/>
    </location>
</feature>
<feature type="repeat" description="WD" evidence="3">
    <location>
        <begin position="397"/>
        <end position="431"/>
    </location>
</feature>
<dbReference type="PROSITE" id="PS50294">
    <property type="entry name" value="WD_REPEATS_REGION"/>
    <property type="match status" value="3"/>
</dbReference>
<accession>A0ABR2HIC1</accession>
<feature type="repeat" description="WD" evidence="3">
    <location>
        <begin position="177"/>
        <end position="218"/>
    </location>
</feature>
<gene>
    <name evidence="6" type="ORF">M9Y10_018993</name>
</gene>
<dbReference type="PROSITE" id="PS00678">
    <property type="entry name" value="WD_REPEATS_1"/>
    <property type="match status" value="1"/>
</dbReference>
<dbReference type="Gene3D" id="2.130.10.10">
    <property type="entry name" value="YVTN repeat-like/Quinoprotein amine dehydrogenase"/>
    <property type="match status" value="1"/>
</dbReference>
<dbReference type="InterPro" id="IPR015943">
    <property type="entry name" value="WD40/YVTN_repeat-like_dom_sf"/>
</dbReference>
<dbReference type="PANTHER" id="PTHR19848:SF8">
    <property type="entry name" value="F-BOX AND WD REPEAT DOMAIN CONTAINING 7"/>
    <property type="match status" value="1"/>
</dbReference>
<dbReference type="SUPFAM" id="SSF50978">
    <property type="entry name" value="WD40 repeat-like"/>
    <property type="match status" value="1"/>
</dbReference>
<evidence type="ECO:0000313" key="7">
    <source>
        <dbReference type="Proteomes" id="UP001470230"/>
    </source>
</evidence>
<feature type="domain" description="Anaphase-promoting complex subunit 4-like WD40" evidence="5">
    <location>
        <begin position="170"/>
        <end position="229"/>
    </location>
</feature>
<evidence type="ECO:0000256" key="2">
    <source>
        <dbReference type="ARBA" id="ARBA00022737"/>
    </source>
</evidence>
<dbReference type="CDD" id="cd00200">
    <property type="entry name" value="WD40"/>
    <property type="match status" value="1"/>
</dbReference>
<dbReference type="PRINTS" id="PR00320">
    <property type="entry name" value="GPROTEINBRPT"/>
</dbReference>
<feature type="repeat" description="WD" evidence="3">
    <location>
        <begin position="355"/>
        <end position="396"/>
    </location>
</feature>
<organism evidence="6 7">
    <name type="scientific">Tritrichomonas musculus</name>
    <dbReference type="NCBI Taxonomy" id="1915356"/>
    <lineage>
        <taxon>Eukaryota</taxon>
        <taxon>Metamonada</taxon>
        <taxon>Parabasalia</taxon>
        <taxon>Tritrichomonadida</taxon>
        <taxon>Tritrichomonadidae</taxon>
        <taxon>Tritrichomonas</taxon>
    </lineage>
</organism>
<evidence type="ECO:0000256" key="1">
    <source>
        <dbReference type="ARBA" id="ARBA00022574"/>
    </source>
</evidence>
<dbReference type="PROSITE" id="PS50082">
    <property type="entry name" value="WD_REPEATS_2"/>
    <property type="match status" value="4"/>
</dbReference>
<dbReference type="Pfam" id="PF00400">
    <property type="entry name" value="WD40"/>
    <property type="match status" value="5"/>
</dbReference>
<dbReference type="PANTHER" id="PTHR19848">
    <property type="entry name" value="WD40 REPEAT PROTEIN"/>
    <property type="match status" value="1"/>
</dbReference>
<dbReference type="InterPro" id="IPR036322">
    <property type="entry name" value="WD40_repeat_dom_sf"/>
</dbReference>
<dbReference type="InterPro" id="IPR019775">
    <property type="entry name" value="WD40_repeat_CS"/>
</dbReference>
<keyword evidence="1 3" id="KW-0853">WD repeat</keyword>
<dbReference type="Pfam" id="PF12894">
    <property type="entry name" value="ANAPC4_WD40"/>
    <property type="match status" value="1"/>
</dbReference>
<evidence type="ECO:0000256" key="4">
    <source>
        <dbReference type="SAM" id="Coils"/>
    </source>
</evidence>
<evidence type="ECO:0000313" key="6">
    <source>
        <dbReference type="EMBL" id="KAK8847943.1"/>
    </source>
</evidence>
<dbReference type="EMBL" id="JAPFFF010000027">
    <property type="protein sequence ID" value="KAK8847943.1"/>
    <property type="molecule type" value="Genomic_DNA"/>
</dbReference>
<evidence type="ECO:0000256" key="3">
    <source>
        <dbReference type="PROSITE-ProRule" id="PRU00221"/>
    </source>
</evidence>
<reference evidence="6 7" key="1">
    <citation type="submission" date="2024-04" db="EMBL/GenBank/DDBJ databases">
        <title>Tritrichomonas musculus Genome.</title>
        <authorList>
            <person name="Alves-Ferreira E."/>
            <person name="Grigg M."/>
            <person name="Lorenzi H."/>
            <person name="Galac M."/>
        </authorList>
    </citation>
    <scope>NUCLEOTIDE SEQUENCE [LARGE SCALE GENOMIC DNA]</scope>
    <source>
        <strain evidence="6 7">EAF2021</strain>
    </source>
</reference>